<dbReference type="EMBL" id="FUZU01000001">
    <property type="protein sequence ID" value="SKC66334.1"/>
    <property type="molecule type" value="Genomic_DNA"/>
</dbReference>
<name>A0A1T5KRD4_9BACT</name>
<reference evidence="1 2" key="1">
    <citation type="submission" date="2017-02" db="EMBL/GenBank/DDBJ databases">
        <authorList>
            <person name="Peterson S.W."/>
        </authorList>
    </citation>
    <scope>NUCLEOTIDE SEQUENCE [LARGE SCALE GENOMIC DNA]</scope>
    <source>
        <strain evidence="1 2">DSM 25262</strain>
    </source>
</reference>
<evidence type="ECO:0000313" key="1">
    <source>
        <dbReference type="EMBL" id="SKC66334.1"/>
    </source>
</evidence>
<organism evidence="1 2">
    <name type="scientific">Ohtaekwangia koreensis</name>
    <dbReference type="NCBI Taxonomy" id="688867"/>
    <lineage>
        <taxon>Bacteria</taxon>
        <taxon>Pseudomonadati</taxon>
        <taxon>Bacteroidota</taxon>
        <taxon>Cytophagia</taxon>
        <taxon>Cytophagales</taxon>
        <taxon>Fulvivirgaceae</taxon>
        <taxon>Ohtaekwangia</taxon>
    </lineage>
</organism>
<dbReference type="InterPro" id="IPR045538">
    <property type="entry name" value="CIS_TMP"/>
</dbReference>
<dbReference type="AlphaFoldDB" id="A0A1T5KRD4"/>
<dbReference type="OrthoDB" id="1488184at2"/>
<accession>A0A1T5KRD4</accession>
<protein>
    <submittedName>
        <fullName evidence="1">Uncharacterized protein</fullName>
    </submittedName>
</protein>
<keyword evidence="2" id="KW-1185">Reference proteome</keyword>
<dbReference type="STRING" id="688867.SAMN05660236_2526"/>
<proteinExistence type="predicted"/>
<sequence>MKHIVNQLQIEIHCPDEGQALGMRHNFAQTFQQRIEEVMDRVCSKYIPESDSVQIDTLAFDLGIFSSHSFQDTFVDIFADKFEKALVQKIAALPNHERRTSVGHSQLELFKYILLHGTTPWWVDQNDVILNDIARVLVKEHPHEVKSFLEANCTNAAMWSRIVFQLNSEVQDAVAIMVTELTQGIILIEEWIRKIEKYIGHEMYTEKTKSFITTVLLKAIPWLSSKGYTKDSFQSVFDRSIPDLFIDNAAYSQSIVEAWRNIKASSGLPESTAEGKVAPFVHDTIVTDEKYITKHGGVILLAQFLRPFFQKLGLLEGVAWKNKPAQYKAVQLVGFLGTGEEYIPEYSLVLEKIICGVPLEEPIPVNAELSREDLAEAEVLLRAVIEHWSALRNSSTQGLRDAFLVRDGVLVRTNMHWQLRVERKTIDVLLDKIPWGYSVIMMPWNDYPIYVEW</sequence>
<dbReference type="Proteomes" id="UP000190961">
    <property type="component" value="Unassembled WGS sequence"/>
</dbReference>
<evidence type="ECO:0000313" key="2">
    <source>
        <dbReference type="Proteomes" id="UP000190961"/>
    </source>
</evidence>
<dbReference type="Pfam" id="PF19268">
    <property type="entry name" value="CIS_TMP"/>
    <property type="match status" value="1"/>
</dbReference>
<dbReference type="RefSeq" id="WP_079686970.1">
    <property type="nucleotide sequence ID" value="NZ_FUZU01000001.1"/>
</dbReference>
<gene>
    <name evidence="1" type="ORF">SAMN05660236_2526</name>
</gene>